<dbReference type="EMBL" id="OZ022407">
    <property type="protein sequence ID" value="CAK9438377.1"/>
    <property type="molecule type" value="Genomic_DNA"/>
</dbReference>
<keyword evidence="2" id="KW-1185">Reference proteome</keyword>
<proteinExistence type="predicted"/>
<organism evidence="1 2">
    <name type="scientific">Lodderomyces beijingensis</name>
    <dbReference type="NCBI Taxonomy" id="1775926"/>
    <lineage>
        <taxon>Eukaryota</taxon>
        <taxon>Fungi</taxon>
        <taxon>Dikarya</taxon>
        <taxon>Ascomycota</taxon>
        <taxon>Saccharomycotina</taxon>
        <taxon>Pichiomycetes</taxon>
        <taxon>Debaryomycetaceae</taxon>
        <taxon>Candida/Lodderomyces clade</taxon>
        <taxon>Lodderomyces</taxon>
    </lineage>
</organism>
<accession>A0ABP0ZLY0</accession>
<evidence type="ECO:0000313" key="1">
    <source>
        <dbReference type="EMBL" id="CAK9438377.1"/>
    </source>
</evidence>
<dbReference type="GeneID" id="92207797"/>
<protein>
    <submittedName>
        <fullName evidence="1">Uncharacterized protein</fullName>
    </submittedName>
</protein>
<dbReference type="RefSeq" id="XP_066829539.1">
    <property type="nucleotide sequence ID" value="XM_066972619.1"/>
</dbReference>
<name>A0ABP0ZLY0_9ASCO</name>
<dbReference type="Proteomes" id="UP001497383">
    <property type="component" value="Chromosome 3"/>
</dbReference>
<gene>
    <name evidence="1" type="ORF">LODBEIA_P26010</name>
</gene>
<evidence type="ECO:0000313" key="2">
    <source>
        <dbReference type="Proteomes" id="UP001497383"/>
    </source>
</evidence>
<reference evidence="1 2" key="1">
    <citation type="submission" date="2024-03" db="EMBL/GenBank/DDBJ databases">
        <authorList>
            <person name="Brejova B."/>
        </authorList>
    </citation>
    <scope>NUCLEOTIDE SEQUENCE [LARGE SCALE GENOMIC DNA]</scope>
    <source>
        <strain evidence="1 2">CBS 14171</strain>
    </source>
</reference>
<sequence>MHILAFDTAWFLQPNQSFHVIRNLINKGYSKARKKYNVITSPRILSPETVLRDLGISANGDSVFIMYLLMDEDLKHGKRDFANEDLDSSFNCDVPFKQLQFADVAVEYVASDFHLVEDTLDSCIATLAFASMDNEPNAFELTCVASFMPTMGYRFLNYVLNEQVLPLEMLNRGRAQKENQEENNGKLVIIADCVVEHELVSYYEQKCKFAKVDQVLIRADDEMNLDPDVWWSSVRDFHLARVRRTILVRAK</sequence>